<accession>A0ABS6JY11</accession>
<dbReference type="Proteomes" id="UP000790580">
    <property type="component" value="Unassembled WGS sequence"/>
</dbReference>
<evidence type="ECO:0000313" key="3">
    <source>
        <dbReference type="EMBL" id="MBU9723280.1"/>
    </source>
</evidence>
<evidence type="ECO:0000256" key="1">
    <source>
        <dbReference type="PROSITE-ProRule" id="PRU00339"/>
    </source>
</evidence>
<dbReference type="InterPro" id="IPR011990">
    <property type="entry name" value="TPR-like_helical_dom_sf"/>
</dbReference>
<evidence type="ECO:0000256" key="2">
    <source>
        <dbReference type="SAM" id="MobiDB-lite"/>
    </source>
</evidence>
<feature type="region of interest" description="Disordered" evidence="2">
    <location>
        <begin position="58"/>
        <end position="80"/>
    </location>
</feature>
<name>A0ABS6JY11_9BACI</name>
<feature type="compositionally biased region" description="Polar residues" evidence="2">
    <location>
        <begin position="58"/>
        <end position="70"/>
    </location>
</feature>
<dbReference type="Gene3D" id="1.25.40.10">
    <property type="entry name" value="Tetratricopeptide repeat domain"/>
    <property type="match status" value="1"/>
</dbReference>
<dbReference type="SUPFAM" id="SSF48452">
    <property type="entry name" value="TPR-like"/>
    <property type="match status" value="1"/>
</dbReference>
<protein>
    <recommendedName>
        <fullName evidence="5">Tetratricopeptide repeat protein</fullName>
    </recommendedName>
</protein>
<keyword evidence="1" id="KW-0802">TPR repeat</keyword>
<evidence type="ECO:0000313" key="4">
    <source>
        <dbReference type="Proteomes" id="UP000790580"/>
    </source>
</evidence>
<gene>
    <name evidence="3" type="ORF">KS407_17830</name>
</gene>
<dbReference type="EMBL" id="JAHQCR010000075">
    <property type="protein sequence ID" value="MBU9723280.1"/>
    <property type="molecule type" value="Genomic_DNA"/>
</dbReference>
<proteinExistence type="predicted"/>
<dbReference type="RefSeq" id="WP_088074447.1">
    <property type="nucleotide sequence ID" value="NZ_JAHQCR010000075.1"/>
</dbReference>
<keyword evidence="4" id="KW-1185">Reference proteome</keyword>
<reference evidence="3 4" key="1">
    <citation type="submission" date="2021-06" db="EMBL/GenBank/DDBJ databases">
        <title>Bacillus sp. RD4P76, an endophyte from a halophyte.</title>
        <authorList>
            <person name="Sun J.-Q."/>
        </authorList>
    </citation>
    <scope>NUCLEOTIDE SEQUENCE [LARGE SCALE GENOMIC DNA]</scope>
    <source>
        <strain evidence="3 4">JCM 17098</strain>
    </source>
</reference>
<evidence type="ECO:0008006" key="5">
    <source>
        <dbReference type="Google" id="ProtNLM"/>
    </source>
</evidence>
<comment type="caution">
    <text evidence="3">The sequence shown here is derived from an EMBL/GenBank/DDBJ whole genome shotgun (WGS) entry which is preliminary data.</text>
</comment>
<feature type="repeat" description="TPR" evidence="1">
    <location>
        <begin position="171"/>
        <end position="204"/>
    </location>
</feature>
<sequence length="967" mass="111902">MTKNQLINKTYYRVFVTEYENQQPSETVERVQNQQAVERVSLTELGGRGELVERAQRMQNQHPGQHTDSVQRTKHTQRVESSHPIHLLGHIFFTEQSMEQADLSPIRFAQGEYYYHVKDYEAAIYKWSNVEGELGDWAKKNIGDAYYELGWLRDAEKTYQSIRSKDEVLSIEIALQLASLYAEKNDVERLYLSINKAISINPDYPNVTELGRTIYEQHQDWQNAVVLVVNEAVRTEDTSWFDLLKTYVDKGYTRDFVPDYFQDSLQVLAKVDESRFAQLLKSLNNSYIGQAAFVDWVKTLNDLLLGVEEIEERGPKQDISTVLHHSYLELMTGEYLLNELKTVMPDLLTNWLNAMSGEQALVPATAVMAWNEIFPSTLTIDTLRESEHHLFNNDISFYDSTEEVLTLLEAIMAWADKHTIGEKIKWLSRKLLKASERGNKHLLVTGRKGSGAAETINAILGENLLGDENITMFIEKATGTNTLTEIKNDGVQPVTDMVTLQNNDLVELRWSTPSPLQKLDFSLISIPEMSGGHGQENDIFNYSNVSDGILYVLDDHEVLREGGIPELDQVNHQHVPVHFLIRGERESKATRERIQEFYPNAEVFTLSNITSDMSTGNNLVHFINRNYHIDRENSTQHLISKVLYLIRSALVELLKGRTTAENSFNFNLSFIEELTGKLQGLESSLQDKLKENTLSITEAYRVLKDNTRRNIEVRLPKILQECTQYIKEDSNFREIHIELDNKMNEAIQTYVQDSLIPKFKSDIQNWMNEAERELNETQCYLEEMSETINTSMEEKKVALAGDLQILLDWKRDINRLTYRIEIDKVNIMTRNKPAQMLLKSAGKIFGNLQQNKQILYNQYKKKVENDSYEDVTTSLIEKFFFEFNLFEKTMKSDIALFFEEPLVRVHELITNVQAEKESVKEQLLHLKENPELFYDPLKVFEVRALQCDMLKKVNEDITISYYPMEGK</sequence>
<dbReference type="InterPro" id="IPR019734">
    <property type="entry name" value="TPR_rpt"/>
</dbReference>
<dbReference type="PROSITE" id="PS50005">
    <property type="entry name" value="TPR"/>
    <property type="match status" value="1"/>
</dbReference>
<organism evidence="3 4">
    <name type="scientific">Evansella alkalicola</name>
    <dbReference type="NCBI Taxonomy" id="745819"/>
    <lineage>
        <taxon>Bacteria</taxon>
        <taxon>Bacillati</taxon>
        <taxon>Bacillota</taxon>
        <taxon>Bacilli</taxon>
        <taxon>Bacillales</taxon>
        <taxon>Bacillaceae</taxon>
        <taxon>Evansella</taxon>
    </lineage>
</organism>